<dbReference type="InterPro" id="IPR017517">
    <property type="entry name" value="Maleyloyr_isom"/>
</dbReference>
<gene>
    <name evidence="2" type="ORF">SAMN05421748_10334</name>
</gene>
<dbReference type="SUPFAM" id="SSF109854">
    <property type="entry name" value="DinB/YfiT-like putative metalloenzymes"/>
    <property type="match status" value="1"/>
</dbReference>
<organism evidence="2 3">
    <name type="scientific">Paractinoplanes atraurantiacus</name>
    <dbReference type="NCBI Taxonomy" id="1036182"/>
    <lineage>
        <taxon>Bacteria</taxon>
        <taxon>Bacillati</taxon>
        <taxon>Actinomycetota</taxon>
        <taxon>Actinomycetes</taxon>
        <taxon>Micromonosporales</taxon>
        <taxon>Micromonosporaceae</taxon>
        <taxon>Paractinoplanes</taxon>
    </lineage>
</organism>
<evidence type="ECO:0000259" key="1">
    <source>
        <dbReference type="Pfam" id="PF11716"/>
    </source>
</evidence>
<dbReference type="Proteomes" id="UP000219612">
    <property type="component" value="Unassembled WGS sequence"/>
</dbReference>
<accession>A0A285GXB0</accession>
<keyword evidence="3" id="KW-1185">Reference proteome</keyword>
<reference evidence="2 3" key="1">
    <citation type="submission" date="2017-09" db="EMBL/GenBank/DDBJ databases">
        <authorList>
            <person name="Ehlers B."/>
            <person name="Leendertz F.H."/>
        </authorList>
    </citation>
    <scope>NUCLEOTIDE SEQUENCE [LARGE SCALE GENOMIC DNA]</scope>
    <source>
        <strain evidence="2 3">CGMCC 4.6857</strain>
    </source>
</reference>
<proteinExistence type="predicted"/>
<dbReference type="NCBIfam" id="TIGR03083">
    <property type="entry name" value="maleylpyruvate isomerase family mycothiol-dependent enzyme"/>
    <property type="match status" value="1"/>
</dbReference>
<dbReference type="Pfam" id="PF11716">
    <property type="entry name" value="MDMPI_N"/>
    <property type="match status" value="1"/>
</dbReference>
<dbReference type="InterPro" id="IPR034660">
    <property type="entry name" value="DinB/YfiT-like"/>
</dbReference>
<protein>
    <submittedName>
        <fullName evidence="2">TIGR03083 family protein</fullName>
    </submittedName>
</protein>
<evidence type="ECO:0000313" key="3">
    <source>
        <dbReference type="Proteomes" id="UP000219612"/>
    </source>
</evidence>
<dbReference type="OrthoDB" id="5178565at2"/>
<name>A0A285GXB0_9ACTN</name>
<sequence length="203" mass="21956">MDEQTSWTVITEQRLVLADLLDGLTAAEWESPSLCAGWRIRDVAAHVATAPQPPGMAVMLGAAVRGRGSFNRVNHDMAVRHAARPPGEIVAELRRHASSRRLPAVTNYRNIVPDVLAHSQDVAIPLGRDLPMPVAAARAAAERVWTMGWPFWARRRLRGVRLTATDIDWSVGAGEPVTGPIAALVLLLTGRTEAARPHIAGPV</sequence>
<dbReference type="GO" id="GO:0046872">
    <property type="term" value="F:metal ion binding"/>
    <property type="evidence" value="ECO:0007669"/>
    <property type="project" value="InterPro"/>
</dbReference>
<feature type="domain" description="Mycothiol-dependent maleylpyruvate isomerase metal-binding" evidence="1">
    <location>
        <begin position="17"/>
        <end position="102"/>
    </location>
</feature>
<evidence type="ECO:0000313" key="2">
    <source>
        <dbReference type="EMBL" id="SNY28152.1"/>
    </source>
</evidence>
<dbReference type="Gene3D" id="1.20.120.450">
    <property type="entry name" value="dinb family like domain"/>
    <property type="match status" value="1"/>
</dbReference>
<dbReference type="RefSeq" id="WP_097319281.1">
    <property type="nucleotide sequence ID" value="NZ_OBDY01000003.1"/>
</dbReference>
<dbReference type="AlphaFoldDB" id="A0A285GXB0"/>
<dbReference type="InterPro" id="IPR024344">
    <property type="entry name" value="MDMPI_metal-binding"/>
</dbReference>
<dbReference type="EMBL" id="OBDY01000003">
    <property type="protein sequence ID" value="SNY28152.1"/>
    <property type="molecule type" value="Genomic_DNA"/>
</dbReference>